<proteinExistence type="predicted"/>
<dbReference type="EMBL" id="JAZGQO010000013">
    <property type="protein sequence ID" value="KAK6171805.1"/>
    <property type="molecule type" value="Genomic_DNA"/>
</dbReference>
<accession>A0AAN8J8D9</accession>
<sequence length="232" mass="26688">MIIFVDTCIIKRNPQTSAFDTPAPNKEIWEIGYSPINKVTLQQMLRNYPKKDIAFELLQGFMFGFKLHYQGPRLSTDCKNLISARENPSEIWEKIQKEIKLGRIAGSFSEKPIFKVRVSPIGLIPKMDGSWRFIIHLSHPEFNSVNYFIDPRISSVQYTSFDKVMDMISEVGKGALLAKIYIKSAFRLLPIYPGDFDLLGFKLNGSYFFDKCLPMGCSISRAIFEKFLTFLE</sequence>
<organism evidence="1 2">
    <name type="scientific">Patella caerulea</name>
    <name type="common">Rayed Mediterranean limpet</name>
    <dbReference type="NCBI Taxonomy" id="87958"/>
    <lineage>
        <taxon>Eukaryota</taxon>
        <taxon>Metazoa</taxon>
        <taxon>Spiralia</taxon>
        <taxon>Lophotrochozoa</taxon>
        <taxon>Mollusca</taxon>
        <taxon>Gastropoda</taxon>
        <taxon>Patellogastropoda</taxon>
        <taxon>Patelloidea</taxon>
        <taxon>Patellidae</taxon>
        <taxon>Patella</taxon>
    </lineage>
</organism>
<dbReference type="Proteomes" id="UP001347796">
    <property type="component" value="Unassembled WGS sequence"/>
</dbReference>
<comment type="caution">
    <text evidence="1">The sequence shown here is derived from an EMBL/GenBank/DDBJ whole genome shotgun (WGS) entry which is preliminary data.</text>
</comment>
<evidence type="ECO:0008006" key="3">
    <source>
        <dbReference type="Google" id="ProtNLM"/>
    </source>
</evidence>
<gene>
    <name evidence="1" type="ORF">SNE40_018232</name>
</gene>
<evidence type="ECO:0000313" key="1">
    <source>
        <dbReference type="EMBL" id="KAK6171805.1"/>
    </source>
</evidence>
<protein>
    <recommendedName>
        <fullName evidence="3">Reverse transcriptase</fullName>
    </recommendedName>
</protein>
<dbReference type="PANTHER" id="PTHR33050">
    <property type="entry name" value="REVERSE TRANSCRIPTASE DOMAIN-CONTAINING PROTEIN"/>
    <property type="match status" value="1"/>
</dbReference>
<keyword evidence="2" id="KW-1185">Reference proteome</keyword>
<dbReference type="InterPro" id="IPR043502">
    <property type="entry name" value="DNA/RNA_pol_sf"/>
</dbReference>
<dbReference type="InterPro" id="IPR052055">
    <property type="entry name" value="Hepadnavirus_pol/RT"/>
</dbReference>
<evidence type="ECO:0000313" key="2">
    <source>
        <dbReference type="Proteomes" id="UP001347796"/>
    </source>
</evidence>
<reference evidence="1 2" key="1">
    <citation type="submission" date="2024-01" db="EMBL/GenBank/DDBJ databases">
        <title>The genome of the rayed Mediterranean limpet Patella caerulea (Linnaeus, 1758).</title>
        <authorList>
            <person name="Anh-Thu Weber A."/>
            <person name="Halstead-Nussloch G."/>
        </authorList>
    </citation>
    <scope>NUCLEOTIDE SEQUENCE [LARGE SCALE GENOMIC DNA]</scope>
    <source>
        <strain evidence="1">AATW-2023a</strain>
        <tissue evidence="1">Whole specimen</tissue>
    </source>
</reference>
<dbReference type="AlphaFoldDB" id="A0AAN8J8D9"/>
<dbReference type="SUPFAM" id="SSF56672">
    <property type="entry name" value="DNA/RNA polymerases"/>
    <property type="match status" value="1"/>
</dbReference>
<name>A0AAN8J8D9_PATCE</name>
<dbReference type="PANTHER" id="PTHR33050:SF8">
    <property type="entry name" value="REVERSE TRANSCRIPTASE DOMAIN-CONTAINING PROTEIN"/>
    <property type="match status" value="1"/>
</dbReference>